<comment type="caution">
    <text evidence="1">The sequence shown here is derived from an EMBL/GenBank/DDBJ whole genome shotgun (WGS) entry which is preliminary data.</text>
</comment>
<keyword evidence="2" id="KW-1185">Reference proteome</keyword>
<sequence length="341" mass="38803">MFNSLHYTLGTLLESMRRMSYEMKQIAGQELLCSILEKWLEILKIFRKVVPEGNRRNQTNVDVIVWLYDVENVIDNLKDILDEFELMAARQRRTTGKESSLTKIIPARFTGSNRNAVLDGDLSSNIMDITNRLEELDRTRNALGLRVIPGPVPLPFYSSATAYRPYPESVFPNEPAIYGRDRDKMDTIMDTVKRLKEFNTKRDALEIMTYSAPAKVNLNEVLVQLKEALVGRKFLLVLDDVLSKNYGLWETVKSSLIVGAPGSKVIMTTRGADLMISMESNNIQPYNLEVLPDDDCWSVFAKYAFERDCDACLSNWRSDFGVLQMGENSLCGSEIQLKEGN</sequence>
<protein>
    <submittedName>
        <fullName evidence="1">Uncharacterized protein</fullName>
    </submittedName>
</protein>
<dbReference type="EMBL" id="CM047738">
    <property type="protein sequence ID" value="KAJ0046104.1"/>
    <property type="molecule type" value="Genomic_DNA"/>
</dbReference>
<evidence type="ECO:0000313" key="2">
    <source>
        <dbReference type="Proteomes" id="UP001163603"/>
    </source>
</evidence>
<organism evidence="1 2">
    <name type="scientific">Pistacia integerrima</name>
    <dbReference type="NCBI Taxonomy" id="434235"/>
    <lineage>
        <taxon>Eukaryota</taxon>
        <taxon>Viridiplantae</taxon>
        <taxon>Streptophyta</taxon>
        <taxon>Embryophyta</taxon>
        <taxon>Tracheophyta</taxon>
        <taxon>Spermatophyta</taxon>
        <taxon>Magnoliopsida</taxon>
        <taxon>eudicotyledons</taxon>
        <taxon>Gunneridae</taxon>
        <taxon>Pentapetalae</taxon>
        <taxon>rosids</taxon>
        <taxon>malvids</taxon>
        <taxon>Sapindales</taxon>
        <taxon>Anacardiaceae</taxon>
        <taxon>Pistacia</taxon>
    </lineage>
</organism>
<reference evidence="2" key="1">
    <citation type="journal article" date="2023" name="G3 (Bethesda)">
        <title>Genome assembly and association tests identify interacting loci associated with vigor, precocity, and sex in interspecific pistachio rootstocks.</title>
        <authorList>
            <person name="Palmer W."/>
            <person name="Jacygrad E."/>
            <person name="Sagayaradj S."/>
            <person name="Cavanaugh K."/>
            <person name="Han R."/>
            <person name="Bertier L."/>
            <person name="Beede B."/>
            <person name="Kafkas S."/>
            <person name="Golino D."/>
            <person name="Preece J."/>
            <person name="Michelmore R."/>
        </authorList>
    </citation>
    <scope>NUCLEOTIDE SEQUENCE [LARGE SCALE GENOMIC DNA]</scope>
</reference>
<name>A0ACC0Z5M3_9ROSI</name>
<dbReference type="Proteomes" id="UP001163603">
    <property type="component" value="Chromosome 3"/>
</dbReference>
<proteinExistence type="predicted"/>
<accession>A0ACC0Z5M3</accession>
<gene>
    <name evidence="1" type="ORF">Pint_03644</name>
</gene>
<evidence type="ECO:0000313" key="1">
    <source>
        <dbReference type="EMBL" id="KAJ0046104.1"/>
    </source>
</evidence>